<keyword evidence="1" id="KW-0812">Transmembrane</keyword>
<evidence type="ECO:0000313" key="2">
    <source>
        <dbReference type="EMBL" id="CAD8198052.1"/>
    </source>
</evidence>
<keyword evidence="1" id="KW-0472">Membrane</keyword>
<evidence type="ECO:0000313" key="4">
    <source>
        <dbReference type="Proteomes" id="UP000683925"/>
    </source>
</evidence>
<gene>
    <name evidence="2" type="ORF">POCTA_138.1.T1160007</name>
    <name evidence="3" type="ORF">POCTA_138.1.T2060001</name>
</gene>
<comment type="caution">
    <text evidence="3">The sequence shown here is derived from an EMBL/GenBank/DDBJ whole genome shotgun (WGS) entry which is preliminary data.</text>
</comment>
<accession>A0A8S1YN68</accession>
<sequence>MKKKMFKINSHLQLSFSLFQVEQLWKSLFSSQQANNKKSRIGKVNSFGFDIYLMLLCIEIILKINS</sequence>
<evidence type="ECO:0000313" key="3">
    <source>
        <dbReference type="EMBL" id="CAD8215108.1"/>
    </source>
</evidence>
<keyword evidence="1" id="KW-1133">Transmembrane helix</keyword>
<protein>
    <submittedName>
        <fullName evidence="3">Uncharacterized protein</fullName>
    </submittedName>
</protein>
<feature type="transmembrane region" description="Helical" evidence="1">
    <location>
        <begin position="47"/>
        <end position="64"/>
    </location>
</feature>
<dbReference type="Proteomes" id="UP000683925">
    <property type="component" value="Unassembled WGS sequence"/>
</dbReference>
<dbReference type="EMBL" id="CAJJDP010000210">
    <property type="protein sequence ID" value="CAD8215108.1"/>
    <property type="molecule type" value="Genomic_DNA"/>
</dbReference>
<reference evidence="3" key="1">
    <citation type="submission" date="2021-01" db="EMBL/GenBank/DDBJ databases">
        <authorList>
            <consortium name="Genoscope - CEA"/>
            <person name="William W."/>
        </authorList>
    </citation>
    <scope>NUCLEOTIDE SEQUENCE</scope>
</reference>
<dbReference type="EMBL" id="CAJJDP010000116">
    <property type="protein sequence ID" value="CAD8198052.1"/>
    <property type="molecule type" value="Genomic_DNA"/>
</dbReference>
<organism evidence="3 4">
    <name type="scientific">Paramecium octaurelia</name>
    <dbReference type="NCBI Taxonomy" id="43137"/>
    <lineage>
        <taxon>Eukaryota</taxon>
        <taxon>Sar</taxon>
        <taxon>Alveolata</taxon>
        <taxon>Ciliophora</taxon>
        <taxon>Intramacronucleata</taxon>
        <taxon>Oligohymenophorea</taxon>
        <taxon>Peniculida</taxon>
        <taxon>Parameciidae</taxon>
        <taxon>Paramecium</taxon>
    </lineage>
</organism>
<keyword evidence="4" id="KW-1185">Reference proteome</keyword>
<evidence type="ECO:0000256" key="1">
    <source>
        <dbReference type="SAM" id="Phobius"/>
    </source>
</evidence>
<dbReference type="AlphaFoldDB" id="A0A8S1YN68"/>
<name>A0A8S1YN68_PAROT</name>
<proteinExistence type="predicted"/>